<reference evidence="1" key="1">
    <citation type="submission" date="2024-06" db="EMBL/GenBank/DDBJ databases">
        <title>Mesorhizobium karijinii sp. nov., a symbiont of the iconic Swainsona formosa from arid Australia.</title>
        <authorList>
            <person name="Hill Y.J."/>
            <person name="Watkin E.L.J."/>
            <person name="O'Hara G.W."/>
            <person name="Terpolilli J."/>
            <person name="Tye M.L."/>
            <person name="Kohlmeier M.G."/>
        </authorList>
    </citation>
    <scope>NUCLEOTIDE SEQUENCE</scope>
    <source>
        <strain evidence="1">WSM2240</strain>
    </source>
</reference>
<accession>A0AAU8CW28</accession>
<proteinExistence type="predicted"/>
<evidence type="ECO:0008006" key="2">
    <source>
        <dbReference type="Google" id="ProtNLM"/>
    </source>
</evidence>
<evidence type="ECO:0000313" key="1">
    <source>
        <dbReference type="EMBL" id="XCG51161.1"/>
    </source>
</evidence>
<name>A0AAU8CW28_9HYPH</name>
<dbReference type="Gene3D" id="2.60.120.1110">
    <property type="match status" value="1"/>
</dbReference>
<gene>
    <name evidence="1" type="ORF">ABVK50_12085</name>
</gene>
<dbReference type="RefSeq" id="WP_353641328.1">
    <property type="nucleotide sequence ID" value="NZ_CP159253.1"/>
</dbReference>
<organism evidence="1">
    <name type="scientific">Mesorhizobium sp. WSM2240</name>
    <dbReference type="NCBI Taxonomy" id="3228851"/>
    <lineage>
        <taxon>Bacteria</taxon>
        <taxon>Pseudomonadati</taxon>
        <taxon>Pseudomonadota</taxon>
        <taxon>Alphaproteobacteria</taxon>
        <taxon>Hyphomicrobiales</taxon>
        <taxon>Phyllobacteriaceae</taxon>
        <taxon>Mesorhizobium</taxon>
    </lineage>
</organism>
<protein>
    <recommendedName>
        <fullName evidence="2">F5/8 type C domain-containing protein</fullName>
    </recommendedName>
</protein>
<sequence>MKDTKSALNFAHSLEPAARAASANGAGVDLRGYNSALAQVVVGVWTDGTHTPELEESDDNSSWSDVAAADLNGSFTVIDGADDDAQTFKVGYKGNKRYIRAVTTVAGATTGAVYGVVIIRSHANDAPVA</sequence>
<dbReference type="EMBL" id="CP159253">
    <property type="protein sequence ID" value="XCG51161.1"/>
    <property type="molecule type" value="Genomic_DNA"/>
</dbReference>
<dbReference type="AlphaFoldDB" id="A0AAU8CW28"/>